<gene>
    <name evidence="2" type="ORF">TWF718_008151</name>
</gene>
<comment type="caution">
    <text evidence="2">The sequence shown here is derived from an EMBL/GenBank/DDBJ whole genome shotgun (WGS) entry which is preliminary data.</text>
</comment>
<proteinExistence type="predicted"/>
<dbReference type="Proteomes" id="UP001313282">
    <property type="component" value="Unassembled WGS sequence"/>
</dbReference>
<dbReference type="AlphaFoldDB" id="A0AAN8RCW3"/>
<feature type="compositionally biased region" description="Acidic residues" evidence="1">
    <location>
        <begin position="178"/>
        <end position="197"/>
    </location>
</feature>
<feature type="region of interest" description="Disordered" evidence="1">
    <location>
        <begin position="123"/>
        <end position="199"/>
    </location>
</feature>
<dbReference type="EMBL" id="JAVHNR010000005">
    <property type="protein sequence ID" value="KAK6342763.1"/>
    <property type="molecule type" value="Genomic_DNA"/>
</dbReference>
<dbReference type="InterPro" id="IPR032675">
    <property type="entry name" value="LRR_dom_sf"/>
</dbReference>
<feature type="compositionally biased region" description="Basic and acidic residues" evidence="1">
    <location>
        <begin position="1"/>
        <end position="13"/>
    </location>
</feature>
<reference evidence="2 3" key="1">
    <citation type="submission" date="2019-10" db="EMBL/GenBank/DDBJ databases">
        <authorList>
            <person name="Palmer J.M."/>
        </authorList>
    </citation>
    <scope>NUCLEOTIDE SEQUENCE [LARGE SCALE GENOMIC DNA]</scope>
    <source>
        <strain evidence="2 3">TWF718</strain>
    </source>
</reference>
<dbReference type="SUPFAM" id="SSF52047">
    <property type="entry name" value="RNI-like"/>
    <property type="match status" value="1"/>
</dbReference>
<accession>A0AAN8RCW3</accession>
<dbReference type="InterPro" id="IPR036047">
    <property type="entry name" value="F-box-like_dom_sf"/>
</dbReference>
<name>A0AAN8RCW3_9PEZI</name>
<protein>
    <recommendedName>
        <fullName evidence="4">F-box domain-containing protein</fullName>
    </recommendedName>
</protein>
<feature type="region of interest" description="Disordered" evidence="1">
    <location>
        <begin position="1"/>
        <end position="20"/>
    </location>
</feature>
<dbReference type="SUPFAM" id="SSF81383">
    <property type="entry name" value="F-box domain"/>
    <property type="match status" value="1"/>
</dbReference>
<keyword evidence="3" id="KW-1185">Reference proteome</keyword>
<evidence type="ECO:0000313" key="3">
    <source>
        <dbReference type="Proteomes" id="UP001313282"/>
    </source>
</evidence>
<dbReference type="Gene3D" id="3.80.10.10">
    <property type="entry name" value="Ribonuclease Inhibitor"/>
    <property type="match status" value="1"/>
</dbReference>
<organism evidence="2 3">
    <name type="scientific">Orbilia javanica</name>
    <dbReference type="NCBI Taxonomy" id="47235"/>
    <lineage>
        <taxon>Eukaryota</taxon>
        <taxon>Fungi</taxon>
        <taxon>Dikarya</taxon>
        <taxon>Ascomycota</taxon>
        <taxon>Pezizomycotina</taxon>
        <taxon>Orbiliomycetes</taxon>
        <taxon>Orbiliales</taxon>
        <taxon>Orbiliaceae</taxon>
        <taxon>Orbilia</taxon>
    </lineage>
</organism>
<evidence type="ECO:0000313" key="2">
    <source>
        <dbReference type="EMBL" id="KAK6342763.1"/>
    </source>
</evidence>
<sequence length="533" mass="60298">MRSRQNQEREPERSGPSPLLSLPEELIEQICQQLSSHRDSKSLAILCRTSKDLNRIATPSLYSGLSANRYMRRLVLFLRTLYERPDLCTYVRWLSLFASAAWFHLDQEHIEFISKTAERLGLDVLSPPKSNGPVSSYEEDEDEGNRDNGSENQAQDVSDEGEEQSTGNINVEGGVGEGDGEGGEEAEEEEEEEEEAYDLSQLGQYQFETVAQLIIALTPNLQDLQVEATQVMCDTGEGAFTMLEELAKRSPPAASLLHLHRFSFGHDDCREVSFKYFQGVIDLAPNIRVIRADPCFDQPEYALNDPINIRNVTDLGFTSGHISAKGLRDITSSCERLEVFSYCYSTMYAGLDPDCATPREIVDILSKYKNTLRHLDIDLGSREEHQGGLYFGFCIEGQEILSLKMFSCLETFKVDGSSILFPEVGTERYHTNILTEMLPQSIRTLHLRDTQKEAAANLITLTESLESFPHLSEIYLSGNGISGPLGQFNVIVEDSEIQILRERLAARGIRFLKRGDLRYTFAYERDEETREYW</sequence>
<evidence type="ECO:0000256" key="1">
    <source>
        <dbReference type="SAM" id="MobiDB-lite"/>
    </source>
</evidence>
<evidence type="ECO:0008006" key="4">
    <source>
        <dbReference type="Google" id="ProtNLM"/>
    </source>
</evidence>